<accession>A0A1R1X055</accession>
<comment type="caution">
    <text evidence="1">The sequence shown here is derived from an EMBL/GenBank/DDBJ whole genome shotgun (WGS) entry which is preliminary data.</text>
</comment>
<sequence>MECQNTLNNYYTGSDRSNTETLPFFNGNNNPSISRSFSENNGIVDENSAHTNLYLNDSISIKRSGSLQNKESNPINSHYKNTEYSEKIRPNQHLQKYVNTNQNLNSLNNYEAVLPISNKQDHKFNINSFPLVNCGMGHCVPTLGEDSSLPKL</sequence>
<proteinExistence type="predicted"/>
<evidence type="ECO:0000313" key="1">
    <source>
        <dbReference type="EMBL" id="OMJ08023.1"/>
    </source>
</evidence>
<reference evidence="2" key="1">
    <citation type="submission" date="2017-01" db="EMBL/GenBank/DDBJ databases">
        <authorList>
            <person name="Wang Y."/>
            <person name="White M."/>
            <person name="Kvist S."/>
            <person name="Moncalvo J.-M."/>
        </authorList>
    </citation>
    <scope>NUCLEOTIDE SEQUENCE [LARGE SCALE GENOMIC DNA]</scope>
    <source>
        <strain evidence="2">ID-206-W2</strain>
    </source>
</reference>
<dbReference type="EMBL" id="LSSM01007504">
    <property type="protein sequence ID" value="OMJ08023.1"/>
    <property type="molecule type" value="Genomic_DNA"/>
</dbReference>
<keyword evidence="2" id="KW-1185">Reference proteome</keyword>
<protein>
    <submittedName>
        <fullName evidence="1">Uncharacterized protein</fullName>
    </submittedName>
</protein>
<dbReference type="AlphaFoldDB" id="A0A1R1X055"/>
<dbReference type="Proteomes" id="UP000187429">
    <property type="component" value="Unassembled WGS sequence"/>
</dbReference>
<organism evidence="1 2">
    <name type="scientific">Smittium culicis</name>
    <dbReference type="NCBI Taxonomy" id="133412"/>
    <lineage>
        <taxon>Eukaryota</taxon>
        <taxon>Fungi</taxon>
        <taxon>Fungi incertae sedis</taxon>
        <taxon>Zoopagomycota</taxon>
        <taxon>Kickxellomycotina</taxon>
        <taxon>Harpellomycetes</taxon>
        <taxon>Harpellales</taxon>
        <taxon>Legeriomycetaceae</taxon>
        <taxon>Smittium</taxon>
    </lineage>
</organism>
<name>A0A1R1X055_9FUNG</name>
<evidence type="ECO:0000313" key="2">
    <source>
        <dbReference type="Proteomes" id="UP000187429"/>
    </source>
</evidence>
<gene>
    <name evidence="1" type="ORF">AYI69_g11228</name>
</gene>